<evidence type="ECO:0000256" key="15">
    <source>
        <dbReference type="ARBA" id="ARBA00023180"/>
    </source>
</evidence>
<evidence type="ECO:0000256" key="1">
    <source>
        <dbReference type="ARBA" id="ARBA00004251"/>
    </source>
</evidence>
<feature type="region of interest" description="Disordered" evidence="16">
    <location>
        <begin position="150"/>
        <end position="212"/>
    </location>
</feature>
<keyword evidence="9" id="KW-0067">ATP-binding</keyword>
<keyword evidence="11 17" id="KW-0472">Membrane</keyword>
<dbReference type="EC" id="2.7.10.1" evidence="2"/>
<keyword evidence="10 17" id="KW-1133">Transmembrane helix</keyword>
<evidence type="ECO:0000256" key="4">
    <source>
        <dbReference type="ARBA" id="ARBA00022679"/>
    </source>
</evidence>
<evidence type="ECO:0000256" key="7">
    <source>
        <dbReference type="ARBA" id="ARBA00022741"/>
    </source>
</evidence>
<feature type="region of interest" description="Disordered" evidence="16">
    <location>
        <begin position="287"/>
        <end position="360"/>
    </location>
</feature>
<keyword evidence="6" id="KW-0732">Signal</keyword>
<accession>A0A6J6LWP6</accession>
<protein>
    <recommendedName>
        <fullName evidence="2">receptor protein-tyrosine kinase</fullName>
        <ecNumber evidence="2">2.7.10.1</ecNumber>
    </recommendedName>
</protein>
<evidence type="ECO:0000256" key="2">
    <source>
        <dbReference type="ARBA" id="ARBA00011902"/>
    </source>
</evidence>
<evidence type="ECO:0000256" key="13">
    <source>
        <dbReference type="ARBA" id="ARBA00023157"/>
    </source>
</evidence>
<gene>
    <name evidence="19" type="ORF">UFOPK2328_00266</name>
</gene>
<evidence type="ECO:0000256" key="3">
    <source>
        <dbReference type="ARBA" id="ARBA00022475"/>
    </source>
</evidence>
<sequence length="477" mass="45841">MKKWQPNTLVKLFPALALTFGVLAPMPASATIIEECFDDRCTMIFGYSGQTETFTFPSGVSDIRFEVLGAQGGKTGGGGGRVTGNFVDVPSTIYITVGGAGVSSSFGPGGFNGGGASGGNAGVEGSGGGASDIRTGFSLSSRIVVAGGGGGRGSGAGSGGGAGGGLVGASGKDGQGTGGTGGSQVAGGIGGIPYGQGSSGGDGDWAVGGAGGSGPVHGGGGGGGGYFGGGGGGPDEDTCCTDAGGGGGGSSYTDSAFVTNVVHTQGIRAGAGQIIISYRVAVESPPAEESVAPPAEESVAPPAEESAAPPAEESAAPPAEESAAPPAEESAAPPAEESVSPTPSEPQQVSSQPEPTQQPIQEPLPIASVVGPEPTQEPNSPAVVETVVDEPAVVGFTAITAVPEESATEPVASAEDEILAQPSPLRQAAASVVVPTQTKPQPWSSNTLFAGLIGLGVFALIAGLIVARRGVPGAIAS</sequence>
<keyword evidence="7" id="KW-0547">Nucleotide-binding</keyword>
<evidence type="ECO:0000259" key="18">
    <source>
        <dbReference type="Pfam" id="PF12810"/>
    </source>
</evidence>
<evidence type="ECO:0000256" key="17">
    <source>
        <dbReference type="SAM" id="Phobius"/>
    </source>
</evidence>
<evidence type="ECO:0000313" key="19">
    <source>
        <dbReference type="EMBL" id="CAB4665388.1"/>
    </source>
</evidence>
<organism evidence="19">
    <name type="scientific">freshwater metagenome</name>
    <dbReference type="NCBI Taxonomy" id="449393"/>
    <lineage>
        <taxon>unclassified sequences</taxon>
        <taxon>metagenomes</taxon>
        <taxon>ecological metagenomes</taxon>
    </lineage>
</organism>
<dbReference type="GO" id="GO:0005524">
    <property type="term" value="F:ATP binding"/>
    <property type="evidence" value="ECO:0007669"/>
    <property type="project" value="UniProtKB-KW"/>
</dbReference>
<evidence type="ECO:0000256" key="5">
    <source>
        <dbReference type="ARBA" id="ARBA00022692"/>
    </source>
</evidence>
<keyword evidence="4" id="KW-0808">Transferase</keyword>
<keyword evidence="13" id="KW-1015">Disulfide bond</keyword>
<feature type="transmembrane region" description="Helical" evidence="17">
    <location>
        <begin position="448"/>
        <end position="467"/>
    </location>
</feature>
<keyword evidence="3" id="KW-1003">Cell membrane</keyword>
<keyword evidence="12" id="KW-0829">Tyrosine-protein kinase</keyword>
<keyword evidence="5 17" id="KW-0812">Transmembrane</keyword>
<dbReference type="InterPro" id="IPR055163">
    <property type="entry name" value="ALK/LTK-like_GRD"/>
</dbReference>
<feature type="domain" description="ALK/LTK-like glycine-rich" evidence="18">
    <location>
        <begin position="64"/>
        <end position="277"/>
    </location>
</feature>
<dbReference type="GO" id="GO:0005886">
    <property type="term" value="C:plasma membrane"/>
    <property type="evidence" value="ECO:0007669"/>
    <property type="project" value="UniProtKB-SubCell"/>
</dbReference>
<proteinExistence type="predicted"/>
<keyword evidence="15" id="KW-0325">Glycoprotein</keyword>
<comment type="subcellular location">
    <subcellularLocation>
        <location evidence="1">Cell membrane</location>
        <topology evidence="1">Single-pass type I membrane protein</topology>
    </subcellularLocation>
</comment>
<evidence type="ECO:0000256" key="8">
    <source>
        <dbReference type="ARBA" id="ARBA00022777"/>
    </source>
</evidence>
<evidence type="ECO:0000256" key="14">
    <source>
        <dbReference type="ARBA" id="ARBA00023170"/>
    </source>
</evidence>
<evidence type="ECO:0000256" key="6">
    <source>
        <dbReference type="ARBA" id="ARBA00022729"/>
    </source>
</evidence>
<evidence type="ECO:0000256" key="10">
    <source>
        <dbReference type="ARBA" id="ARBA00022989"/>
    </source>
</evidence>
<evidence type="ECO:0000256" key="9">
    <source>
        <dbReference type="ARBA" id="ARBA00022840"/>
    </source>
</evidence>
<dbReference type="AlphaFoldDB" id="A0A6J6LWP6"/>
<evidence type="ECO:0000256" key="16">
    <source>
        <dbReference type="SAM" id="MobiDB-lite"/>
    </source>
</evidence>
<evidence type="ECO:0000256" key="12">
    <source>
        <dbReference type="ARBA" id="ARBA00023137"/>
    </source>
</evidence>
<keyword evidence="14" id="KW-0675">Receptor</keyword>
<evidence type="ECO:0000256" key="11">
    <source>
        <dbReference type="ARBA" id="ARBA00023136"/>
    </source>
</evidence>
<name>A0A6J6LWP6_9ZZZZ</name>
<reference evidence="19" key="1">
    <citation type="submission" date="2020-05" db="EMBL/GenBank/DDBJ databases">
        <authorList>
            <person name="Chiriac C."/>
            <person name="Salcher M."/>
            <person name="Ghai R."/>
            <person name="Kavagutti S V."/>
        </authorList>
    </citation>
    <scope>NUCLEOTIDE SEQUENCE</scope>
</reference>
<keyword evidence="8" id="KW-0418">Kinase</keyword>
<dbReference type="EMBL" id="CAEZWX010000021">
    <property type="protein sequence ID" value="CAB4665388.1"/>
    <property type="molecule type" value="Genomic_DNA"/>
</dbReference>
<dbReference type="GO" id="GO:0004714">
    <property type="term" value="F:transmembrane receptor protein tyrosine kinase activity"/>
    <property type="evidence" value="ECO:0007669"/>
    <property type="project" value="UniProtKB-EC"/>
</dbReference>
<dbReference type="Pfam" id="PF12810">
    <property type="entry name" value="ALK_LTK_GRD"/>
    <property type="match status" value="1"/>
</dbReference>